<protein>
    <submittedName>
        <fullName evidence="2">Uncharacterized protein</fullName>
    </submittedName>
</protein>
<reference evidence="2 3" key="1">
    <citation type="submission" date="2019-05" db="EMBL/GenBank/DDBJ databases">
        <title>Emergence of the Ug99 lineage of the wheat stem rust pathogen through somatic hybridization.</title>
        <authorList>
            <person name="Li F."/>
            <person name="Upadhyaya N.M."/>
            <person name="Sperschneider J."/>
            <person name="Matny O."/>
            <person name="Nguyen-Phuc H."/>
            <person name="Mago R."/>
            <person name="Raley C."/>
            <person name="Miller M.E."/>
            <person name="Silverstein K.A.T."/>
            <person name="Henningsen E."/>
            <person name="Hirsch C.D."/>
            <person name="Visser B."/>
            <person name="Pretorius Z.A."/>
            <person name="Steffenson B.J."/>
            <person name="Schwessinger B."/>
            <person name="Dodds P.N."/>
            <person name="Figueroa M."/>
        </authorList>
    </citation>
    <scope>NUCLEOTIDE SEQUENCE [LARGE SCALE GENOMIC DNA]</scope>
    <source>
        <strain evidence="2 3">Ug99</strain>
    </source>
</reference>
<evidence type="ECO:0000256" key="1">
    <source>
        <dbReference type="SAM" id="MobiDB-lite"/>
    </source>
</evidence>
<name>A0A5B0SIJ4_PUCGR</name>
<comment type="caution">
    <text evidence="2">The sequence shown here is derived from an EMBL/GenBank/DDBJ whole genome shotgun (WGS) entry which is preliminary data.</text>
</comment>
<dbReference type="EMBL" id="VDEP01000006">
    <property type="protein sequence ID" value="KAA1137590.1"/>
    <property type="molecule type" value="Genomic_DNA"/>
</dbReference>
<dbReference type="Proteomes" id="UP000325313">
    <property type="component" value="Unassembled WGS sequence"/>
</dbReference>
<accession>A0A5B0SIJ4</accession>
<evidence type="ECO:0000313" key="2">
    <source>
        <dbReference type="EMBL" id="KAA1137590.1"/>
    </source>
</evidence>
<feature type="region of interest" description="Disordered" evidence="1">
    <location>
        <begin position="1"/>
        <end position="87"/>
    </location>
</feature>
<evidence type="ECO:0000313" key="3">
    <source>
        <dbReference type="Proteomes" id="UP000325313"/>
    </source>
</evidence>
<sequence>MQTPTTNQLPTLGPNTPSQAHPTKGPQVSNNPTEALQALKAADGLQSLNNTVKDTAKGIAPPKDAANRKEPPKASADGPEPPKATTD</sequence>
<gene>
    <name evidence="2" type="ORF">PGTUg99_004539</name>
</gene>
<feature type="compositionally biased region" description="Polar residues" evidence="1">
    <location>
        <begin position="1"/>
        <end position="34"/>
    </location>
</feature>
<organism evidence="2 3">
    <name type="scientific">Puccinia graminis f. sp. tritici</name>
    <dbReference type="NCBI Taxonomy" id="56615"/>
    <lineage>
        <taxon>Eukaryota</taxon>
        <taxon>Fungi</taxon>
        <taxon>Dikarya</taxon>
        <taxon>Basidiomycota</taxon>
        <taxon>Pucciniomycotina</taxon>
        <taxon>Pucciniomycetes</taxon>
        <taxon>Pucciniales</taxon>
        <taxon>Pucciniaceae</taxon>
        <taxon>Puccinia</taxon>
    </lineage>
</organism>
<dbReference type="AlphaFoldDB" id="A0A5B0SIJ4"/>
<proteinExistence type="predicted"/>